<proteinExistence type="predicted"/>
<reference evidence="1" key="1">
    <citation type="submission" date="2018-02" db="EMBL/GenBank/DDBJ databases">
        <title>Rhizophora mucronata_Transcriptome.</title>
        <authorList>
            <person name="Meera S.P."/>
            <person name="Sreeshan A."/>
            <person name="Augustine A."/>
        </authorList>
    </citation>
    <scope>NUCLEOTIDE SEQUENCE</scope>
    <source>
        <tissue evidence="1">Leaf</tissue>
    </source>
</reference>
<evidence type="ECO:0000313" key="1">
    <source>
        <dbReference type="EMBL" id="MBX56196.1"/>
    </source>
</evidence>
<dbReference type="AlphaFoldDB" id="A0A2P2PN80"/>
<name>A0A2P2PN80_RHIMU</name>
<accession>A0A2P2PN80</accession>
<dbReference type="EMBL" id="GGEC01075712">
    <property type="protein sequence ID" value="MBX56196.1"/>
    <property type="molecule type" value="Transcribed_RNA"/>
</dbReference>
<sequence>MYLKLLCCLKFIRIQEILSSNYWIFFDHVLSVCRKSNQTIKII</sequence>
<protein>
    <submittedName>
        <fullName evidence="1">Uncharacterized protein</fullName>
    </submittedName>
</protein>
<organism evidence="1">
    <name type="scientific">Rhizophora mucronata</name>
    <name type="common">Asiatic mangrove</name>
    <dbReference type="NCBI Taxonomy" id="61149"/>
    <lineage>
        <taxon>Eukaryota</taxon>
        <taxon>Viridiplantae</taxon>
        <taxon>Streptophyta</taxon>
        <taxon>Embryophyta</taxon>
        <taxon>Tracheophyta</taxon>
        <taxon>Spermatophyta</taxon>
        <taxon>Magnoliopsida</taxon>
        <taxon>eudicotyledons</taxon>
        <taxon>Gunneridae</taxon>
        <taxon>Pentapetalae</taxon>
        <taxon>rosids</taxon>
        <taxon>fabids</taxon>
        <taxon>Malpighiales</taxon>
        <taxon>Rhizophoraceae</taxon>
        <taxon>Rhizophora</taxon>
    </lineage>
</organism>